<gene>
    <name evidence="2" type="ORF">A7U60_g1406</name>
</gene>
<keyword evidence="3" id="KW-1185">Reference proteome</keyword>
<feature type="compositionally biased region" description="Polar residues" evidence="1">
    <location>
        <begin position="63"/>
        <end position="79"/>
    </location>
</feature>
<feature type="region of interest" description="Disordered" evidence="1">
    <location>
        <begin position="341"/>
        <end position="361"/>
    </location>
</feature>
<feature type="compositionally biased region" description="Low complexity" evidence="1">
    <location>
        <begin position="46"/>
        <end position="58"/>
    </location>
</feature>
<name>A0A9Q5N9B3_SANBA</name>
<evidence type="ECO:0000256" key="1">
    <source>
        <dbReference type="SAM" id="MobiDB-lite"/>
    </source>
</evidence>
<feature type="region of interest" description="Disordered" evidence="1">
    <location>
        <begin position="278"/>
        <end position="322"/>
    </location>
</feature>
<feature type="compositionally biased region" description="Polar residues" evidence="1">
    <location>
        <begin position="312"/>
        <end position="322"/>
    </location>
</feature>
<comment type="caution">
    <text evidence="2">The sequence shown here is derived from an EMBL/GenBank/DDBJ whole genome shotgun (WGS) entry which is preliminary data.</text>
</comment>
<feature type="compositionally biased region" description="Basic and acidic residues" evidence="1">
    <location>
        <begin position="104"/>
        <end position="144"/>
    </location>
</feature>
<feature type="compositionally biased region" description="Basic and acidic residues" evidence="1">
    <location>
        <begin position="342"/>
        <end position="361"/>
    </location>
</feature>
<dbReference type="AlphaFoldDB" id="A0A9Q5N9B3"/>
<feature type="region of interest" description="Disordered" evidence="1">
    <location>
        <begin position="32"/>
        <end position="88"/>
    </location>
</feature>
<evidence type="ECO:0000313" key="3">
    <source>
        <dbReference type="Proteomes" id="UP000757232"/>
    </source>
</evidence>
<accession>A0A9Q5N9B3</accession>
<evidence type="ECO:0000313" key="2">
    <source>
        <dbReference type="EMBL" id="OCB91367.1"/>
    </source>
</evidence>
<feature type="compositionally biased region" description="Basic residues" evidence="1">
    <location>
        <begin position="408"/>
        <end position="419"/>
    </location>
</feature>
<feature type="compositionally biased region" description="Polar residues" evidence="1">
    <location>
        <begin position="32"/>
        <end position="44"/>
    </location>
</feature>
<dbReference type="EMBL" id="LNZH02000092">
    <property type="protein sequence ID" value="OCB91367.1"/>
    <property type="molecule type" value="Genomic_DNA"/>
</dbReference>
<dbReference type="OrthoDB" id="3270954at2759"/>
<feature type="compositionally biased region" description="Polar residues" evidence="1">
    <location>
        <begin position="288"/>
        <end position="304"/>
    </location>
</feature>
<feature type="region of interest" description="Disordered" evidence="1">
    <location>
        <begin position="407"/>
        <end position="428"/>
    </location>
</feature>
<proteinExistence type="predicted"/>
<dbReference type="Proteomes" id="UP000757232">
    <property type="component" value="Unassembled WGS sequence"/>
</dbReference>
<protein>
    <submittedName>
        <fullName evidence="2">Uncharacterized protein</fullName>
    </submittedName>
</protein>
<organism evidence="2 3">
    <name type="scientific">Sanghuangporus baumii</name>
    <name type="common">Phellinus baumii</name>
    <dbReference type="NCBI Taxonomy" id="108892"/>
    <lineage>
        <taxon>Eukaryota</taxon>
        <taxon>Fungi</taxon>
        <taxon>Dikarya</taxon>
        <taxon>Basidiomycota</taxon>
        <taxon>Agaricomycotina</taxon>
        <taxon>Agaricomycetes</taxon>
        <taxon>Hymenochaetales</taxon>
        <taxon>Hymenochaetaceae</taxon>
        <taxon>Sanghuangporus</taxon>
    </lineage>
</organism>
<feature type="region of interest" description="Disordered" evidence="1">
    <location>
        <begin position="104"/>
        <end position="160"/>
    </location>
</feature>
<reference evidence="2" key="1">
    <citation type="submission" date="2016-06" db="EMBL/GenBank/DDBJ databases">
        <title>Draft Genome sequence of the fungus Inonotus baumii.</title>
        <authorList>
            <person name="Zhu H."/>
            <person name="Lin W."/>
        </authorList>
    </citation>
    <scope>NUCLEOTIDE SEQUENCE</scope>
    <source>
        <strain evidence="2">821</strain>
    </source>
</reference>
<sequence>MMPVNACTLFSTPLSLQSATIQSSVVASRKQGMQDTVAPSQPKVNTPLPSSSPSSSTLAFPESTISNSSDGLNGSANEATKSERAEYDDLLPLEVTDFGWKMRKEPRPELAPKSSLREEDLQHENARTEQKPFAERDSSFVVEEKSDDDVELDSQASPMHLTPMVDSAERERLKLTLSQAASALPSPFSPSESVRPLTPPFPETDEPELLQDVSSSLVSSVTVTADDGRSRKAGRTHLAIDVSPTNDVGYLLFPPLLMSDQRRYSLVDLGSVTAPTASRRTLSDVGACTTSLRPQTGLPSNNASEELESGPESRTSSPPSTARFSTFAEMGIQSFAMAKGGKTVDSKKKGADAYEKRRHKKDDVTFISKERNRHFLEPTNLIFAQEKDVVVLESPEIKPDAIVVHAEAHHKPKKHRSPKSKSPDCIIM</sequence>